<feature type="non-terminal residue" evidence="2">
    <location>
        <position position="1"/>
    </location>
</feature>
<dbReference type="Proteomes" id="UP000030764">
    <property type="component" value="Unassembled WGS sequence"/>
</dbReference>
<dbReference type="EMBL" id="KL363243">
    <property type="protein sequence ID" value="KFD51115.1"/>
    <property type="molecule type" value="Genomic_DNA"/>
</dbReference>
<accession>A0A085M1L9</accession>
<protein>
    <submittedName>
        <fullName evidence="2">Uncharacterized protein</fullName>
    </submittedName>
</protein>
<keyword evidence="3" id="KW-1185">Reference proteome</keyword>
<reference evidence="2 3" key="1">
    <citation type="journal article" date="2014" name="Nat. Genet.">
        <title>Genome and transcriptome of the porcine whipworm Trichuris suis.</title>
        <authorList>
            <person name="Jex A.R."/>
            <person name="Nejsum P."/>
            <person name="Schwarz E.M."/>
            <person name="Hu L."/>
            <person name="Young N.D."/>
            <person name="Hall R.S."/>
            <person name="Korhonen P.K."/>
            <person name="Liao S."/>
            <person name="Thamsborg S."/>
            <person name="Xia J."/>
            <person name="Xu P."/>
            <person name="Wang S."/>
            <person name="Scheerlinck J.P."/>
            <person name="Hofmann A."/>
            <person name="Sternberg P.W."/>
            <person name="Wang J."/>
            <person name="Gasser R.B."/>
        </authorList>
    </citation>
    <scope>NUCLEOTIDE SEQUENCE [LARGE SCALE GENOMIC DNA]</scope>
    <source>
        <strain evidence="2">DCEP-RM93M</strain>
    </source>
</reference>
<proteinExistence type="predicted"/>
<evidence type="ECO:0000313" key="2">
    <source>
        <dbReference type="EMBL" id="KFD51115.1"/>
    </source>
</evidence>
<evidence type="ECO:0000313" key="3">
    <source>
        <dbReference type="Proteomes" id="UP000030764"/>
    </source>
</evidence>
<sequence length="23" mass="2522">AKCRRRGKAVVESDSTDNGRCNV</sequence>
<dbReference type="AlphaFoldDB" id="A0A085M1L9"/>
<gene>
    <name evidence="2" type="ORF">M513_08015</name>
</gene>
<name>A0A085M1L9_9BILA</name>
<feature type="region of interest" description="Disordered" evidence="1">
    <location>
        <begin position="1"/>
        <end position="23"/>
    </location>
</feature>
<organism evidence="2 3">
    <name type="scientific">Trichuris suis</name>
    <name type="common">pig whipworm</name>
    <dbReference type="NCBI Taxonomy" id="68888"/>
    <lineage>
        <taxon>Eukaryota</taxon>
        <taxon>Metazoa</taxon>
        <taxon>Ecdysozoa</taxon>
        <taxon>Nematoda</taxon>
        <taxon>Enoplea</taxon>
        <taxon>Dorylaimia</taxon>
        <taxon>Trichinellida</taxon>
        <taxon>Trichuridae</taxon>
        <taxon>Trichuris</taxon>
    </lineage>
</organism>
<evidence type="ECO:0000256" key="1">
    <source>
        <dbReference type="SAM" id="MobiDB-lite"/>
    </source>
</evidence>
<feature type="non-terminal residue" evidence="2">
    <location>
        <position position="23"/>
    </location>
</feature>